<evidence type="ECO:0000313" key="2">
    <source>
        <dbReference type="Proteomes" id="UP000447434"/>
    </source>
</evidence>
<sequence>MFMFTKFYNEMKYFWILMLMEGKLRRFLYCSWYLQDGAYFEEDNSSVGLAVKDEVIIDDAFILFLFLKAHGPQWWLRMCGFGCCFPHSRRKVLCR</sequence>
<dbReference type="AlphaFoldDB" id="A0A6A4Q7F4"/>
<dbReference type="Proteomes" id="UP000447434">
    <property type="component" value="Chromosome 7"/>
</dbReference>
<name>A0A6A4Q7F4_LUPAL</name>
<organism evidence="1 2">
    <name type="scientific">Lupinus albus</name>
    <name type="common">White lupine</name>
    <name type="synonym">Lupinus termis</name>
    <dbReference type="NCBI Taxonomy" id="3870"/>
    <lineage>
        <taxon>Eukaryota</taxon>
        <taxon>Viridiplantae</taxon>
        <taxon>Streptophyta</taxon>
        <taxon>Embryophyta</taxon>
        <taxon>Tracheophyta</taxon>
        <taxon>Spermatophyta</taxon>
        <taxon>Magnoliopsida</taxon>
        <taxon>eudicotyledons</taxon>
        <taxon>Gunneridae</taxon>
        <taxon>Pentapetalae</taxon>
        <taxon>rosids</taxon>
        <taxon>fabids</taxon>
        <taxon>Fabales</taxon>
        <taxon>Fabaceae</taxon>
        <taxon>Papilionoideae</taxon>
        <taxon>50 kb inversion clade</taxon>
        <taxon>genistoids sensu lato</taxon>
        <taxon>core genistoids</taxon>
        <taxon>Genisteae</taxon>
        <taxon>Lupinus</taxon>
    </lineage>
</organism>
<keyword evidence="2" id="KW-1185">Reference proteome</keyword>
<protein>
    <submittedName>
        <fullName evidence="1">Uncharacterized protein</fullName>
    </submittedName>
</protein>
<reference evidence="2" key="1">
    <citation type="journal article" date="2020" name="Nat. Commun.">
        <title>Genome sequence of the cluster root forming white lupin.</title>
        <authorList>
            <person name="Hufnagel B."/>
            <person name="Marques A."/>
            <person name="Soriano A."/>
            <person name="Marques L."/>
            <person name="Divol F."/>
            <person name="Doumas P."/>
            <person name="Sallet E."/>
            <person name="Mancinotti D."/>
            <person name="Carrere S."/>
            <person name="Marande W."/>
            <person name="Arribat S."/>
            <person name="Keller J."/>
            <person name="Huneau C."/>
            <person name="Blein T."/>
            <person name="Aime D."/>
            <person name="Laguerre M."/>
            <person name="Taylor J."/>
            <person name="Schubert V."/>
            <person name="Nelson M."/>
            <person name="Geu-Flores F."/>
            <person name="Crespi M."/>
            <person name="Gallardo-Guerrero K."/>
            <person name="Delaux P.-M."/>
            <person name="Salse J."/>
            <person name="Berges H."/>
            <person name="Guyot R."/>
            <person name="Gouzy J."/>
            <person name="Peret B."/>
        </authorList>
    </citation>
    <scope>NUCLEOTIDE SEQUENCE [LARGE SCALE GENOMIC DNA]</scope>
    <source>
        <strain evidence="2">cv. Amiga</strain>
    </source>
</reference>
<proteinExistence type="predicted"/>
<gene>
    <name evidence="1" type="ORF">Lalb_Chr07g0177251</name>
</gene>
<dbReference type="EMBL" id="WOCE01000007">
    <property type="protein sequence ID" value="KAE9609553.1"/>
    <property type="molecule type" value="Genomic_DNA"/>
</dbReference>
<comment type="caution">
    <text evidence="1">The sequence shown here is derived from an EMBL/GenBank/DDBJ whole genome shotgun (WGS) entry which is preliminary data.</text>
</comment>
<evidence type="ECO:0000313" key="1">
    <source>
        <dbReference type="EMBL" id="KAE9609553.1"/>
    </source>
</evidence>
<accession>A0A6A4Q7F4</accession>